<feature type="region of interest" description="Disordered" evidence="2">
    <location>
        <begin position="19"/>
        <end position="42"/>
    </location>
</feature>
<feature type="compositionally biased region" description="Low complexity" evidence="2">
    <location>
        <begin position="28"/>
        <end position="42"/>
    </location>
</feature>
<keyword evidence="1" id="KW-0175">Coiled coil</keyword>
<dbReference type="Gene3D" id="3.30.70.1820">
    <property type="entry name" value="L1 transposable element, RRM domain"/>
    <property type="match status" value="1"/>
</dbReference>
<feature type="region of interest" description="Disordered" evidence="2">
    <location>
        <begin position="307"/>
        <end position="328"/>
    </location>
</feature>
<keyword evidence="4" id="KW-1185">Reference proteome</keyword>
<evidence type="ECO:0000313" key="3">
    <source>
        <dbReference type="EMBL" id="KAK3089714.1"/>
    </source>
</evidence>
<dbReference type="AlphaFoldDB" id="A0AA88XQ73"/>
<protein>
    <submittedName>
        <fullName evidence="3">Uncharacterized protein</fullName>
    </submittedName>
</protein>
<gene>
    <name evidence="3" type="ORF">FSP39_005828</name>
</gene>
<evidence type="ECO:0000256" key="2">
    <source>
        <dbReference type="SAM" id="MobiDB-lite"/>
    </source>
</evidence>
<name>A0AA88XQ73_PINIB</name>
<dbReference type="EMBL" id="VSWD01000010">
    <property type="protein sequence ID" value="KAK3089714.1"/>
    <property type="molecule type" value="Genomic_DNA"/>
</dbReference>
<evidence type="ECO:0000256" key="1">
    <source>
        <dbReference type="SAM" id="Coils"/>
    </source>
</evidence>
<feature type="coiled-coil region" evidence="1">
    <location>
        <begin position="70"/>
        <end position="118"/>
    </location>
</feature>
<accession>A0AA88XQ73</accession>
<evidence type="ECO:0000313" key="4">
    <source>
        <dbReference type="Proteomes" id="UP001186944"/>
    </source>
</evidence>
<dbReference type="Proteomes" id="UP001186944">
    <property type="component" value="Unassembled WGS sequence"/>
</dbReference>
<comment type="caution">
    <text evidence="3">The sequence shown here is derived from an EMBL/GenBank/DDBJ whole genome shotgun (WGS) entry which is preliminary data.</text>
</comment>
<reference evidence="3" key="1">
    <citation type="submission" date="2019-08" db="EMBL/GenBank/DDBJ databases">
        <title>The improved chromosome-level genome for the pearl oyster Pinctada fucata martensii using PacBio sequencing and Hi-C.</title>
        <authorList>
            <person name="Zheng Z."/>
        </authorList>
    </citation>
    <scope>NUCLEOTIDE SEQUENCE</scope>
    <source>
        <strain evidence="3">ZZ-2019</strain>
        <tissue evidence="3">Adductor muscle</tissue>
    </source>
</reference>
<dbReference type="SUPFAM" id="SSF57997">
    <property type="entry name" value="Tropomyosin"/>
    <property type="match status" value="1"/>
</dbReference>
<proteinExistence type="predicted"/>
<organism evidence="3 4">
    <name type="scientific">Pinctada imbricata</name>
    <name type="common">Atlantic pearl-oyster</name>
    <name type="synonym">Pinctada martensii</name>
    <dbReference type="NCBI Taxonomy" id="66713"/>
    <lineage>
        <taxon>Eukaryota</taxon>
        <taxon>Metazoa</taxon>
        <taxon>Spiralia</taxon>
        <taxon>Lophotrochozoa</taxon>
        <taxon>Mollusca</taxon>
        <taxon>Bivalvia</taxon>
        <taxon>Autobranchia</taxon>
        <taxon>Pteriomorphia</taxon>
        <taxon>Pterioida</taxon>
        <taxon>Pterioidea</taxon>
        <taxon>Pteriidae</taxon>
        <taxon>Pinctada</taxon>
    </lineage>
</organism>
<sequence>MSSILSAASHVLYGTPVKTGSTDMNVVGPGSSTPKPTTPDSGDNVIMATLAEQDKKLNFIMEKLTKLDKIDVIEQKLGEMNMRMENFEGRMAQIEDFVKADREQIAGVSDRVKGLEEKSGSLDRCRTDIARHERMIEHICQRVESIKQDSQEIDERVTDLQCRSMKMNLIFTGLEETRQEDMENKVRGFLYYELGIDKDVQFGNVHRFGRFIRGRPRSVVARFLYQSDLQLVRDNAYKLRGSPYGIRLQFPAAVEENRKHLYPIMREFRDQGNRVKLVRDRLYVNGRRYHPDDDDFGDDFRDARSEIIGPNDEAGSEETAEKVREPMEAETGGVMTAVLAISGTRRIDRHCAF</sequence>
<dbReference type="Gene3D" id="1.20.5.340">
    <property type="match status" value="1"/>
</dbReference>